<gene>
    <name evidence="1" type="ORF">dnm_082190</name>
</gene>
<proteinExistence type="predicted"/>
<dbReference type="KEGG" id="dmm:dnm_082190"/>
<evidence type="ECO:0000313" key="2">
    <source>
        <dbReference type="Proteomes" id="UP000663722"/>
    </source>
</evidence>
<dbReference type="Proteomes" id="UP000663722">
    <property type="component" value="Chromosome"/>
</dbReference>
<dbReference type="AlphaFoldDB" id="A0A975GTH2"/>
<dbReference type="EMBL" id="CP061800">
    <property type="protein sequence ID" value="QTA92143.1"/>
    <property type="molecule type" value="Genomic_DNA"/>
</dbReference>
<evidence type="ECO:0000313" key="1">
    <source>
        <dbReference type="EMBL" id="QTA92143.1"/>
    </source>
</evidence>
<protein>
    <submittedName>
        <fullName evidence="1">Uncharacterized protein</fullName>
    </submittedName>
</protein>
<reference evidence="1" key="1">
    <citation type="journal article" date="2021" name="Microb. Physiol.">
        <title>Proteogenomic Insights into the Physiology of Marine, Sulfate-Reducing, Filamentous Desulfonema limicola and Desulfonema magnum.</title>
        <authorList>
            <person name="Schnaars V."/>
            <person name="Wohlbrand L."/>
            <person name="Scheve S."/>
            <person name="Hinrichs C."/>
            <person name="Reinhardt R."/>
            <person name="Rabus R."/>
        </authorList>
    </citation>
    <scope>NUCLEOTIDE SEQUENCE</scope>
    <source>
        <strain evidence="1">4be13</strain>
    </source>
</reference>
<organism evidence="1 2">
    <name type="scientific">Desulfonema magnum</name>
    <dbReference type="NCBI Taxonomy" id="45655"/>
    <lineage>
        <taxon>Bacteria</taxon>
        <taxon>Pseudomonadati</taxon>
        <taxon>Thermodesulfobacteriota</taxon>
        <taxon>Desulfobacteria</taxon>
        <taxon>Desulfobacterales</taxon>
        <taxon>Desulfococcaceae</taxon>
        <taxon>Desulfonema</taxon>
    </lineage>
</organism>
<name>A0A975GTH2_9BACT</name>
<keyword evidence="2" id="KW-1185">Reference proteome</keyword>
<accession>A0A975GTH2</accession>
<sequence>MFKSENPLFNFHSICDKNPDKTFFAVLSLCFLKNLRRAKKNRQYAYALCAYMGHDSLQ</sequence>